<dbReference type="AlphaFoldDB" id="A0A9Q9BWE6"/>
<name>A0A9Q9BWE6_9BACT</name>
<dbReference type="Proteomes" id="UP001059349">
    <property type="component" value="Chromosome"/>
</dbReference>
<feature type="compositionally biased region" description="Basic and acidic residues" evidence="2">
    <location>
        <begin position="110"/>
        <end position="120"/>
    </location>
</feature>
<organism evidence="3 4">
    <name type="scientific">Metamycoplasma hyosynoviae</name>
    <dbReference type="NCBI Taxonomy" id="29559"/>
    <lineage>
        <taxon>Bacteria</taxon>
        <taxon>Bacillati</taxon>
        <taxon>Mycoplasmatota</taxon>
        <taxon>Mycoplasmoidales</taxon>
        <taxon>Metamycoplasmataceae</taxon>
        <taxon>Metamycoplasma</taxon>
    </lineage>
</organism>
<evidence type="ECO:0000313" key="3">
    <source>
        <dbReference type="EMBL" id="UTO26015.1"/>
    </source>
</evidence>
<evidence type="ECO:0000256" key="1">
    <source>
        <dbReference type="SAM" id="Coils"/>
    </source>
</evidence>
<protein>
    <submittedName>
        <fullName evidence="3">Uncharacterized protein</fullName>
    </submittedName>
</protein>
<evidence type="ECO:0000256" key="2">
    <source>
        <dbReference type="SAM" id="MobiDB-lite"/>
    </source>
</evidence>
<dbReference type="RefSeq" id="WP_254735371.1">
    <property type="nucleotide sequence ID" value="NZ_CP101127.1"/>
</dbReference>
<sequence>MNKTTKIILCTAIPVGAASILIPTIVVASLKSKARKTEQDRKLLSDLNLEVEQYLGKITTEIRDANVEQYQELLKLTSKIKNAINNKYLKKEDYRKQLLLLKEKFDNFKEKINPPRKNDTNENTGNTDKENTGDVDSTKEKETPNINKTNENETTKENTVSVYEQLKSKFQEAENFYHSINDSHTELKIKFWKFLDEMKKIADNSELPNQDYENAITSLIENINLYKLETEKLNKEQEEIKQLEEKEKADLDKEYEKVISKIQLFENSLKELENNEHYKDSILKEMLNFKDKFKIKAEEIKKSKIELEQKAVLLYQISDRYKKYKNNIDSNLKLTNEQKNENLKFSITKIKDSLTENSQNFIKFVNDVELKQLLDKFSKEIEKNSKNDFSQMLFNLMNISSIVDLSVATQTNLENIKKLTQSINQDQFLYQESSEYQTRINNIIQMATSKINEIKSAKDIKEWNNEKYLKYLEIFSEIIARTINERNEFNNLVKLFENIKNLMI</sequence>
<dbReference type="GeneID" id="75104927"/>
<feature type="region of interest" description="Disordered" evidence="2">
    <location>
        <begin position="110"/>
        <end position="158"/>
    </location>
</feature>
<gene>
    <name evidence="3" type="ORF">NMG93_00400</name>
</gene>
<keyword evidence="1" id="KW-0175">Coiled coil</keyword>
<proteinExistence type="predicted"/>
<feature type="compositionally biased region" description="Basic and acidic residues" evidence="2">
    <location>
        <begin position="127"/>
        <end position="143"/>
    </location>
</feature>
<feature type="coiled-coil region" evidence="1">
    <location>
        <begin position="209"/>
        <end position="310"/>
    </location>
</feature>
<evidence type="ECO:0000313" key="4">
    <source>
        <dbReference type="Proteomes" id="UP001059349"/>
    </source>
</evidence>
<reference evidence="3" key="1">
    <citation type="submission" date="2022-07" db="EMBL/GenBank/DDBJ databases">
        <title>Complete genome of Mycoplasma hyosynoviae B1.</title>
        <authorList>
            <person name="Spergser J."/>
        </authorList>
    </citation>
    <scope>NUCLEOTIDE SEQUENCE</scope>
    <source>
        <strain evidence="3">B1</strain>
    </source>
</reference>
<accession>A0A9Q9BWE6</accession>
<dbReference type="EMBL" id="CP101127">
    <property type="protein sequence ID" value="UTO26015.1"/>
    <property type="molecule type" value="Genomic_DNA"/>
</dbReference>